<dbReference type="InterPro" id="IPR015854">
    <property type="entry name" value="ABC_transpr_LolD-like"/>
</dbReference>
<comment type="function">
    <text evidence="6">Part of the ABC transporter FtsEX involved in cellular division. Has ATPase activity. Essential for cell division and viability.</text>
</comment>
<keyword evidence="8" id="KW-0132">Cell division</keyword>
<dbReference type="GO" id="GO:0051301">
    <property type="term" value="P:cell division"/>
    <property type="evidence" value="ECO:0007669"/>
    <property type="project" value="UniProtKB-KW"/>
</dbReference>
<evidence type="ECO:0000256" key="4">
    <source>
        <dbReference type="ARBA" id="ARBA00022840"/>
    </source>
</evidence>
<reference evidence="9" key="1">
    <citation type="submission" date="2019-02" db="EMBL/GenBank/DDBJ databases">
        <title>Draft genome sequence of Enterococcus sp. Gos25-1.</title>
        <authorList>
            <person name="Tanaka N."/>
            <person name="Shiwa Y."/>
            <person name="Fujita N."/>
        </authorList>
    </citation>
    <scope>NUCLEOTIDE SEQUENCE [LARGE SCALE GENOMIC DNA]</scope>
    <source>
        <strain evidence="9">Gos25-1</strain>
    </source>
</reference>
<evidence type="ECO:0000256" key="5">
    <source>
        <dbReference type="ARBA" id="ARBA00049360"/>
    </source>
</evidence>
<comment type="catalytic activity">
    <reaction evidence="5">
        <text>ATP + H2O = ADP + phosphate + H(+)</text>
        <dbReference type="Rhea" id="RHEA:13065"/>
        <dbReference type="ChEBI" id="CHEBI:15377"/>
        <dbReference type="ChEBI" id="CHEBI:15378"/>
        <dbReference type="ChEBI" id="CHEBI:30616"/>
        <dbReference type="ChEBI" id="CHEBI:43474"/>
        <dbReference type="ChEBI" id="CHEBI:456216"/>
    </reaction>
</comment>
<dbReference type="AlphaFoldDB" id="A0A4P5PFY7"/>
<gene>
    <name evidence="8" type="primary">ftsE_3</name>
    <name evidence="8" type="ORF">NRIC_35850</name>
</gene>
<keyword evidence="3" id="KW-0547">Nucleotide-binding</keyword>
<evidence type="ECO:0000256" key="1">
    <source>
        <dbReference type="ARBA" id="ARBA00005417"/>
    </source>
</evidence>
<sequence length="232" mass="26208">MIFLRNVSKLGTEGRKGKKRRPPLILNQLNVHIRTGEFVYVVGPSGAGKSTLLQLLYKEINPDSGELRVNGRNLRKMKRREIPYLRREIGVVFQDFRLLPQTNIADNITYALDIVNTPPELIPRRVDQVLKVVGLSHKKSAVQLSGGEAQRVAIARAVVNQPRILLADEPTGDLDPQNARNVIHLLERLNQRGVTVLMTTHNLGLVRQFPHRVIHLDQGQIVQDVRMAPSRQ</sequence>
<dbReference type="FunFam" id="3.40.50.300:FF:000056">
    <property type="entry name" value="Cell division ATP-binding protein FtsE"/>
    <property type="match status" value="1"/>
</dbReference>
<evidence type="ECO:0000256" key="3">
    <source>
        <dbReference type="ARBA" id="ARBA00022741"/>
    </source>
</evidence>
<dbReference type="InterPro" id="IPR003593">
    <property type="entry name" value="AAA+_ATPase"/>
</dbReference>
<dbReference type="InterPro" id="IPR027417">
    <property type="entry name" value="P-loop_NTPase"/>
</dbReference>
<dbReference type="GO" id="GO:0005524">
    <property type="term" value="F:ATP binding"/>
    <property type="evidence" value="ECO:0007669"/>
    <property type="project" value="UniProtKB-KW"/>
</dbReference>
<evidence type="ECO:0000256" key="6">
    <source>
        <dbReference type="ARBA" id="ARBA00055994"/>
    </source>
</evidence>
<dbReference type="SMART" id="SM00382">
    <property type="entry name" value="AAA"/>
    <property type="match status" value="1"/>
</dbReference>
<dbReference type="InterPro" id="IPR003439">
    <property type="entry name" value="ABC_transporter-like_ATP-bd"/>
</dbReference>
<feature type="domain" description="ABC transporter" evidence="7">
    <location>
        <begin position="2"/>
        <end position="232"/>
    </location>
</feature>
<dbReference type="SUPFAM" id="SSF52540">
    <property type="entry name" value="P-loop containing nucleoside triphosphate hydrolases"/>
    <property type="match status" value="1"/>
</dbReference>
<keyword evidence="4 8" id="KW-0067">ATP-binding</keyword>
<dbReference type="GO" id="GO:0005886">
    <property type="term" value="C:plasma membrane"/>
    <property type="evidence" value="ECO:0007669"/>
    <property type="project" value="UniProtKB-ARBA"/>
</dbReference>
<keyword evidence="2" id="KW-0813">Transport</keyword>
<keyword evidence="8" id="KW-0131">Cell cycle</keyword>
<dbReference type="PROSITE" id="PS00211">
    <property type="entry name" value="ABC_TRANSPORTER_1"/>
    <property type="match status" value="1"/>
</dbReference>
<comment type="similarity">
    <text evidence="1">Belongs to the ABC transporter superfamily.</text>
</comment>
<name>A0A4P5PFY7_9ENTE</name>
<organism evidence="8 9">
    <name type="scientific">Enterococcus florum</name>
    <dbReference type="NCBI Taxonomy" id="2480627"/>
    <lineage>
        <taxon>Bacteria</taxon>
        <taxon>Bacillati</taxon>
        <taxon>Bacillota</taxon>
        <taxon>Bacilli</taxon>
        <taxon>Lactobacillales</taxon>
        <taxon>Enterococcaceae</taxon>
        <taxon>Enterococcus</taxon>
    </lineage>
</organism>
<dbReference type="PANTHER" id="PTHR24220">
    <property type="entry name" value="IMPORT ATP-BINDING PROTEIN"/>
    <property type="match status" value="1"/>
</dbReference>
<dbReference type="Pfam" id="PF00005">
    <property type="entry name" value="ABC_tran"/>
    <property type="match status" value="1"/>
</dbReference>
<evidence type="ECO:0000313" key="9">
    <source>
        <dbReference type="Proteomes" id="UP000290567"/>
    </source>
</evidence>
<protein>
    <submittedName>
        <fullName evidence="8">Cell division ATP-binding protein FtsE</fullName>
    </submittedName>
</protein>
<dbReference type="GO" id="GO:0016887">
    <property type="term" value="F:ATP hydrolysis activity"/>
    <property type="evidence" value="ECO:0007669"/>
    <property type="project" value="InterPro"/>
</dbReference>
<proteinExistence type="inferred from homology"/>
<dbReference type="Gene3D" id="3.40.50.300">
    <property type="entry name" value="P-loop containing nucleotide triphosphate hydrolases"/>
    <property type="match status" value="1"/>
</dbReference>
<evidence type="ECO:0000259" key="7">
    <source>
        <dbReference type="PROSITE" id="PS50893"/>
    </source>
</evidence>
<dbReference type="Proteomes" id="UP000290567">
    <property type="component" value="Unassembled WGS sequence"/>
</dbReference>
<keyword evidence="9" id="KW-1185">Reference proteome</keyword>
<dbReference type="OrthoDB" id="9802264at2"/>
<accession>A0A4P5PFY7</accession>
<dbReference type="GO" id="GO:0022857">
    <property type="term" value="F:transmembrane transporter activity"/>
    <property type="evidence" value="ECO:0007669"/>
    <property type="project" value="TreeGrafter"/>
</dbReference>
<dbReference type="InterPro" id="IPR017871">
    <property type="entry name" value="ABC_transporter-like_CS"/>
</dbReference>
<dbReference type="PROSITE" id="PS50893">
    <property type="entry name" value="ABC_TRANSPORTER_2"/>
    <property type="match status" value="1"/>
</dbReference>
<comment type="caution">
    <text evidence="8">The sequence shown here is derived from an EMBL/GenBank/DDBJ whole genome shotgun (WGS) entry which is preliminary data.</text>
</comment>
<dbReference type="RefSeq" id="WP_146624067.1">
    <property type="nucleotide sequence ID" value="NZ_BJCC01000036.1"/>
</dbReference>
<evidence type="ECO:0000313" key="8">
    <source>
        <dbReference type="EMBL" id="GCF95694.1"/>
    </source>
</evidence>
<dbReference type="EMBL" id="BJCC01000036">
    <property type="protein sequence ID" value="GCF95694.1"/>
    <property type="molecule type" value="Genomic_DNA"/>
</dbReference>
<evidence type="ECO:0000256" key="2">
    <source>
        <dbReference type="ARBA" id="ARBA00022448"/>
    </source>
</evidence>
<dbReference type="PANTHER" id="PTHR24220:SF470">
    <property type="entry name" value="CELL DIVISION ATP-BINDING PROTEIN FTSE"/>
    <property type="match status" value="1"/>
</dbReference>